<protein>
    <submittedName>
        <fullName evidence="2">Uncharacterized protein</fullName>
    </submittedName>
</protein>
<comment type="caution">
    <text evidence="2">The sequence shown here is derived from an EMBL/GenBank/DDBJ whole genome shotgun (WGS) entry which is preliminary data.</text>
</comment>
<reference evidence="2 3" key="1">
    <citation type="journal article" date="2023" name="bioRxiv">
        <title>High-quality genome assemblies of four members of thePodospora anserinaspecies complex.</title>
        <authorList>
            <person name="Ament-Velasquez S.L."/>
            <person name="Vogan A.A."/>
            <person name="Wallerman O."/>
            <person name="Hartmann F."/>
            <person name="Gautier V."/>
            <person name="Silar P."/>
            <person name="Giraud T."/>
            <person name="Johannesson H."/>
        </authorList>
    </citation>
    <scope>NUCLEOTIDE SEQUENCE [LARGE SCALE GENOMIC DNA]</scope>
    <source>
        <strain evidence="2 3">CBS 411.78</strain>
    </source>
</reference>
<dbReference type="Proteomes" id="UP001326199">
    <property type="component" value="Unassembled WGS sequence"/>
</dbReference>
<gene>
    <name evidence="2" type="ORF">QC763_000800</name>
</gene>
<evidence type="ECO:0000256" key="1">
    <source>
        <dbReference type="SAM" id="SignalP"/>
    </source>
</evidence>
<evidence type="ECO:0000313" key="2">
    <source>
        <dbReference type="EMBL" id="KAK4668332.1"/>
    </source>
</evidence>
<dbReference type="GeneID" id="87925091"/>
<keyword evidence="1" id="KW-0732">Signal</keyword>
<name>A0ABR0HKE9_9PEZI</name>
<proteinExistence type="predicted"/>
<dbReference type="EMBL" id="JAFFHB010000003">
    <property type="protein sequence ID" value="KAK4668332.1"/>
    <property type="molecule type" value="Genomic_DNA"/>
</dbReference>
<accession>A0ABR0HKE9</accession>
<sequence length="170" mass="17946">MHLSTAIITFALSLVVSSESLVRPCGLELERCQTGWICQRLERSPTGEGICVRLPLHVPLPIRTTLVTSRATTTTTTTTTTTPKPTPTFQSCGGFRVNPATCPKGQICVDNPYVEGCGMACDKPGICVDPGEFCGGFAGFRCKGDRVCIDDPRDDCDPGNGGADCGGICV</sequence>
<keyword evidence="3" id="KW-1185">Reference proteome</keyword>
<dbReference type="RefSeq" id="XP_062767699.1">
    <property type="nucleotide sequence ID" value="XM_062905164.1"/>
</dbReference>
<evidence type="ECO:0000313" key="3">
    <source>
        <dbReference type="Proteomes" id="UP001326199"/>
    </source>
</evidence>
<feature type="signal peptide" evidence="1">
    <location>
        <begin position="1"/>
        <end position="18"/>
    </location>
</feature>
<feature type="chain" id="PRO_5045161349" evidence="1">
    <location>
        <begin position="19"/>
        <end position="170"/>
    </location>
</feature>
<organism evidence="2 3">
    <name type="scientific">Podospora pseudopauciseta</name>
    <dbReference type="NCBI Taxonomy" id="2093780"/>
    <lineage>
        <taxon>Eukaryota</taxon>
        <taxon>Fungi</taxon>
        <taxon>Dikarya</taxon>
        <taxon>Ascomycota</taxon>
        <taxon>Pezizomycotina</taxon>
        <taxon>Sordariomycetes</taxon>
        <taxon>Sordariomycetidae</taxon>
        <taxon>Sordariales</taxon>
        <taxon>Podosporaceae</taxon>
        <taxon>Podospora</taxon>
    </lineage>
</organism>